<organism evidence="1 2">
    <name type="scientific">Parvularcula dongshanensis</name>
    <dbReference type="NCBI Taxonomy" id="1173995"/>
    <lineage>
        <taxon>Bacteria</taxon>
        <taxon>Pseudomonadati</taxon>
        <taxon>Pseudomonadota</taxon>
        <taxon>Alphaproteobacteria</taxon>
        <taxon>Parvularculales</taxon>
        <taxon>Parvularculaceae</taxon>
        <taxon>Parvularcula</taxon>
    </lineage>
</organism>
<evidence type="ECO:0000313" key="2">
    <source>
        <dbReference type="Proteomes" id="UP000563524"/>
    </source>
</evidence>
<sequence>MLPISTSPLLSAAEPMKGGQDLKEAAQSLHKQFLLQMLKDAKLGEALGAKSYESAALSHVALHELAGDLAAGQPALADRLYEALARTEGS</sequence>
<reference evidence="1 2" key="1">
    <citation type="submission" date="2020-08" db="EMBL/GenBank/DDBJ databases">
        <title>Genomic Encyclopedia of Type Strains, Phase IV (KMG-IV): sequencing the most valuable type-strain genomes for metagenomic binning, comparative biology and taxonomic classification.</title>
        <authorList>
            <person name="Goeker M."/>
        </authorList>
    </citation>
    <scope>NUCLEOTIDE SEQUENCE [LARGE SCALE GENOMIC DNA]</scope>
    <source>
        <strain evidence="1 2">DSM 102850</strain>
    </source>
</reference>
<evidence type="ECO:0000313" key="1">
    <source>
        <dbReference type="EMBL" id="MBB4660315.1"/>
    </source>
</evidence>
<dbReference type="AlphaFoldDB" id="A0A840I7K9"/>
<gene>
    <name evidence="1" type="ORF">GGQ59_002865</name>
</gene>
<keyword evidence="2" id="KW-1185">Reference proteome</keyword>
<dbReference type="EMBL" id="JACHOB010000008">
    <property type="protein sequence ID" value="MBB4660315.1"/>
    <property type="molecule type" value="Genomic_DNA"/>
</dbReference>
<proteinExistence type="predicted"/>
<name>A0A840I7K9_9PROT</name>
<protein>
    <submittedName>
        <fullName evidence="1">Uncharacterized protein</fullName>
    </submittedName>
</protein>
<comment type="caution">
    <text evidence="1">The sequence shown here is derived from an EMBL/GenBank/DDBJ whole genome shotgun (WGS) entry which is preliminary data.</text>
</comment>
<dbReference type="RefSeq" id="WP_183819749.1">
    <property type="nucleotide sequence ID" value="NZ_JACHOB010000008.1"/>
</dbReference>
<dbReference type="Proteomes" id="UP000563524">
    <property type="component" value="Unassembled WGS sequence"/>
</dbReference>
<accession>A0A840I7K9</accession>